<dbReference type="SMART" id="SM00112">
    <property type="entry name" value="CA"/>
    <property type="match status" value="2"/>
</dbReference>
<dbReference type="Gene3D" id="2.130.10.130">
    <property type="entry name" value="Integrin alpha, N-terminal"/>
    <property type="match status" value="2"/>
</dbReference>
<evidence type="ECO:0000259" key="1">
    <source>
        <dbReference type="PROSITE" id="PS50268"/>
    </source>
</evidence>
<dbReference type="InterPro" id="IPR011043">
    <property type="entry name" value="Gal_Oxase/kelch_b-propeller"/>
</dbReference>
<dbReference type="EMBL" id="CP013118">
    <property type="protein sequence ID" value="ALO16499.1"/>
    <property type="molecule type" value="Genomic_DNA"/>
</dbReference>
<dbReference type="SUPFAM" id="SSF50965">
    <property type="entry name" value="Galactose oxidase, central domain"/>
    <property type="match status" value="2"/>
</dbReference>
<organism evidence="2 3">
    <name type="scientific">Salinivirga cyanobacteriivorans</name>
    <dbReference type="NCBI Taxonomy" id="1307839"/>
    <lineage>
        <taxon>Bacteria</taxon>
        <taxon>Pseudomonadati</taxon>
        <taxon>Bacteroidota</taxon>
        <taxon>Bacteroidia</taxon>
        <taxon>Bacteroidales</taxon>
        <taxon>Salinivirgaceae</taxon>
        <taxon>Salinivirga</taxon>
    </lineage>
</organism>
<proteinExistence type="predicted"/>
<sequence length="1308" mass="138975">MKKLVLFTIALFIGHLIVAQDLKQLGSELTNTTPGIQFGNAISLNEDGTIAAIGAPSANLVQVFEWNMTTETWEQLGADITGESSGDNFGHDLEISSNGEILAISAPNNDSPFGNNAGHVRVYEWNGSSWVQKGSDIDGLSDNYEIGTSVALSKDGSTVVIGAPNWGSKGYVAIYEWNGSGWVPKSGSALQGESTNDQFGSAVSANEDGDIIAGGARLNDGNGTSAGHVRVYEWNGSAWVQMGADIDGEAGGDDSGISIDLNADGLTIAIGARRNDGGGNINGGHVRTYEWNGSSWSQKGSDINGDFDEERMGTAVALDGTGDMLIVGSSQSDTEDTDPATNRGEAKVFSWNSTLSAWVQVGMDLDGNSANAEFGHDVAISNDGSIAMVSAGNGANGEYAQAFYSQKTSTASVISYPENSTDVVIDLDVENASGVADQGITYSITGGEDQSLFAVDAGTGEVTFNTSPDFESPGDADSDNEYLLEVTAVEGAIESLQIITINVTDLMDSPPVFTSPDQVSISENIYDVLTVEAGNVTYSISGGVDQTYFAIHQNTGELIVTQGLDYENPVDDDGNNEYFVEVQADNGSFQSTQMITVTVTDVAEVDRLAVGTKDFNVGAPAQNNGFSTLSKSYFQIVYEKEELYAQTIHGISFELYQSTNIQGLDEWEIYITENTKDGFSSHVTSEFVTSNLTQVFDGTVVRDGRVVTVYFDQPYTFKGEGNLFIGVSEKSSGSVSGALWYGHYKGLASEGTMASIGVASSYTTNPSSPGNYFISMGADGIRPYTEFLYTPAPLPEEETEVITACDSYTWRDGVTYTSSTSGETFIVPNAAASGADSIYTLELTILNSTTSVDSHTACDSFTWIDGNTYTQSNNTATYTMANAAGCDSVITLDLTILNSTSSVDTHVACDSFTWIDGNTYTESNNIATHVLTNAAGCDSVVTLDLTINHSTTGVDTQVACGSFTWIDGNTYTENNNTATYTLTTAAGCDSVVTLDLTINQSTTGVDTQVACDSFTWIDGNTYTQSNNTATYTLTNAAGCDSVVTLDLTILNSTSSVDTHVACDSFTWIDGNTYTESNNTATYTLTNAEGCDSVVTFDLTINHSVTSVDTHVACDSFTWIDGNTYTESNNTATYTLSTTAGCDSVVTLDLTISDVDATVSVNGFVITANATGATYQWLDCDDNYTAISGETGQSFTATANGNYAVEVTQNGCTDTSDCIAITGLGIDENSFGNRVRIYPNPTNGKLRIALDDNYRKVQVRISNVTGQNILTKKYDATDQIDMDIEGKPGVYFIQLTVDDKQAVLKVIKQ</sequence>
<dbReference type="SUPFAM" id="SSF49313">
    <property type="entry name" value="Cadherin-like"/>
    <property type="match status" value="2"/>
</dbReference>
<dbReference type="STRING" id="1307839.L21SP5_02879"/>
<dbReference type="GO" id="GO:0007156">
    <property type="term" value="P:homophilic cell adhesion via plasma membrane adhesion molecules"/>
    <property type="evidence" value="ECO:0007669"/>
    <property type="project" value="InterPro"/>
</dbReference>
<dbReference type="InterPro" id="IPR026444">
    <property type="entry name" value="Secre_tail"/>
</dbReference>
<reference evidence="2 3" key="1">
    <citation type="submission" date="2015-11" db="EMBL/GenBank/DDBJ databases">
        <title>Description and complete genome sequence of a novel strain predominating in hypersaline microbial mats and representing a new family of the Bacteriodetes phylum.</title>
        <authorList>
            <person name="Spring S."/>
            <person name="Bunk B."/>
            <person name="Sproer C."/>
            <person name="Klenk H.-P."/>
        </authorList>
    </citation>
    <scope>NUCLEOTIDE SEQUENCE [LARGE SCALE GENOMIC DNA]</scope>
    <source>
        <strain evidence="2 3">L21-Spi-D4</strain>
    </source>
</reference>
<dbReference type="Gene3D" id="2.60.40.60">
    <property type="entry name" value="Cadherins"/>
    <property type="match status" value="2"/>
</dbReference>
<dbReference type="GO" id="GO:0016020">
    <property type="term" value="C:membrane"/>
    <property type="evidence" value="ECO:0007669"/>
    <property type="project" value="InterPro"/>
</dbReference>
<dbReference type="Pfam" id="PF18962">
    <property type="entry name" value="Por_Secre_tail"/>
    <property type="match status" value="1"/>
</dbReference>
<gene>
    <name evidence="2" type="ORF">L21SP5_02879</name>
</gene>
<name>A0A0S2I248_9BACT</name>
<dbReference type="RefSeq" id="WP_057953864.1">
    <property type="nucleotide sequence ID" value="NZ_CP013118.1"/>
</dbReference>
<evidence type="ECO:0000313" key="2">
    <source>
        <dbReference type="EMBL" id="ALO16499.1"/>
    </source>
</evidence>
<feature type="domain" description="Cadherin" evidence="1">
    <location>
        <begin position="527"/>
        <end position="622"/>
    </location>
</feature>
<dbReference type="Pfam" id="PF00028">
    <property type="entry name" value="Cadherin"/>
    <property type="match status" value="1"/>
</dbReference>
<feature type="domain" description="Cadherin" evidence="1">
    <location>
        <begin position="424"/>
        <end position="513"/>
    </location>
</feature>
<dbReference type="PANTHER" id="PTHR36220:SF1">
    <property type="entry name" value="GAMMA TUBULIN COMPLEX COMPONENT C-TERMINAL DOMAIN-CONTAINING PROTEIN"/>
    <property type="match status" value="1"/>
</dbReference>
<evidence type="ECO:0000313" key="3">
    <source>
        <dbReference type="Proteomes" id="UP000064893"/>
    </source>
</evidence>
<dbReference type="InterPro" id="IPR015919">
    <property type="entry name" value="Cadherin-like_sf"/>
</dbReference>
<dbReference type="Proteomes" id="UP000064893">
    <property type="component" value="Chromosome"/>
</dbReference>
<dbReference type="CDD" id="cd11304">
    <property type="entry name" value="Cadherin_repeat"/>
    <property type="match status" value="2"/>
</dbReference>
<dbReference type="KEGG" id="blq:L21SP5_02879"/>
<dbReference type="PROSITE" id="PS50268">
    <property type="entry name" value="CADHERIN_2"/>
    <property type="match status" value="2"/>
</dbReference>
<dbReference type="NCBIfam" id="TIGR04183">
    <property type="entry name" value="Por_Secre_tail"/>
    <property type="match status" value="1"/>
</dbReference>
<dbReference type="InterPro" id="IPR002126">
    <property type="entry name" value="Cadherin-like_dom"/>
</dbReference>
<keyword evidence="3" id="KW-1185">Reference proteome</keyword>
<dbReference type="InterPro" id="IPR028994">
    <property type="entry name" value="Integrin_alpha_N"/>
</dbReference>
<protein>
    <recommendedName>
        <fullName evidence="1">Cadherin domain-containing protein</fullName>
    </recommendedName>
</protein>
<dbReference type="PANTHER" id="PTHR36220">
    <property type="entry name" value="UNNAMED PRODUCT"/>
    <property type="match status" value="1"/>
</dbReference>
<dbReference type="GO" id="GO:0005509">
    <property type="term" value="F:calcium ion binding"/>
    <property type="evidence" value="ECO:0007669"/>
    <property type="project" value="InterPro"/>
</dbReference>
<accession>A0A0S2I248</accession>
<dbReference type="PATRIC" id="fig|1307839.3.peg.3024"/>
<dbReference type="OrthoDB" id="1076849at2"/>